<keyword evidence="3" id="KW-1185">Reference proteome</keyword>
<comment type="caution">
    <text evidence="2">The sequence shown here is derived from an EMBL/GenBank/DDBJ whole genome shotgun (WGS) entry which is preliminary data.</text>
</comment>
<accession>A0ABW0EJ04</accession>
<organism evidence="2 3">
    <name type="scientific">Actinokineospora guangxiensis</name>
    <dbReference type="NCBI Taxonomy" id="1490288"/>
    <lineage>
        <taxon>Bacteria</taxon>
        <taxon>Bacillati</taxon>
        <taxon>Actinomycetota</taxon>
        <taxon>Actinomycetes</taxon>
        <taxon>Pseudonocardiales</taxon>
        <taxon>Pseudonocardiaceae</taxon>
        <taxon>Actinokineospora</taxon>
    </lineage>
</organism>
<proteinExistence type="predicted"/>
<protein>
    <submittedName>
        <fullName evidence="2">Alpha/beta fold hydrolase</fullName>
    </submittedName>
</protein>
<dbReference type="Pfam" id="PF12697">
    <property type="entry name" value="Abhydrolase_6"/>
    <property type="match status" value="1"/>
</dbReference>
<evidence type="ECO:0000259" key="1">
    <source>
        <dbReference type="Pfam" id="PF12697"/>
    </source>
</evidence>
<dbReference type="RefSeq" id="WP_378245316.1">
    <property type="nucleotide sequence ID" value="NZ_JBHSKF010000003.1"/>
</dbReference>
<dbReference type="InterPro" id="IPR029058">
    <property type="entry name" value="AB_hydrolase_fold"/>
</dbReference>
<dbReference type="InterPro" id="IPR000073">
    <property type="entry name" value="AB_hydrolase_1"/>
</dbReference>
<name>A0ABW0EJ04_9PSEU</name>
<dbReference type="Proteomes" id="UP001596157">
    <property type="component" value="Unassembled WGS sequence"/>
</dbReference>
<dbReference type="EMBL" id="JBHSKF010000003">
    <property type="protein sequence ID" value="MFC5286897.1"/>
    <property type="molecule type" value="Genomic_DNA"/>
</dbReference>
<evidence type="ECO:0000313" key="2">
    <source>
        <dbReference type="EMBL" id="MFC5286897.1"/>
    </source>
</evidence>
<reference evidence="3" key="1">
    <citation type="journal article" date="2019" name="Int. J. Syst. Evol. Microbiol.">
        <title>The Global Catalogue of Microorganisms (GCM) 10K type strain sequencing project: providing services to taxonomists for standard genome sequencing and annotation.</title>
        <authorList>
            <consortium name="The Broad Institute Genomics Platform"/>
            <consortium name="The Broad Institute Genome Sequencing Center for Infectious Disease"/>
            <person name="Wu L."/>
            <person name="Ma J."/>
        </authorList>
    </citation>
    <scope>NUCLEOTIDE SEQUENCE [LARGE SCALE GENOMIC DNA]</scope>
    <source>
        <strain evidence="3">CCUG 59778</strain>
    </source>
</reference>
<dbReference type="Gene3D" id="3.40.50.1820">
    <property type="entry name" value="alpha/beta hydrolase"/>
    <property type="match status" value="1"/>
</dbReference>
<feature type="domain" description="AB hydrolase-1" evidence="1">
    <location>
        <begin position="24"/>
        <end position="245"/>
    </location>
</feature>
<gene>
    <name evidence="2" type="ORF">ACFPM7_07525</name>
</gene>
<dbReference type="GO" id="GO:0016787">
    <property type="term" value="F:hydrolase activity"/>
    <property type="evidence" value="ECO:0007669"/>
    <property type="project" value="UniProtKB-KW"/>
</dbReference>
<dbReference type="SUPFAM" id="SSF53474">
    <property type="entry name" value="alpha/beta-Hydrolases"/>
    <property type="match status" value="1"/>
</dbReference>
<evidence type="ECO:0000313" key="3">
    <source>
        <dbReference type="Proteomes" id="UP001596157"/>
    </source>
</evidence>
<sequence length="263" mass="26955">MSELATTALGDTVAFDLRGTGPAIVFVAGAGPYRAVDPTTTETAELAARRGVRTAVPDRLGRGESAAAGRIDLARELAALRAVIDAAGGSAVLVGHSSGCAIALAAAAAGLPVTGLVLFEAPFTLPGAQVRAWIGEFERLLDAGDLDGALAQYMRDMPPEWLDGARRDPSYRQIVDGVVSYRADGEALVWTGSAPWARLLRPIAAPVLTLVGAETFPGMAEAAAAVAAAAPRGDTGVVAGRNHIWDAAAMAELLVEFTLGSAR</sequence>
<keyword evidence="2" id="KW-0378">Hydrolase</keyword>